<dbReference type="Gene3D" id="3.40.50.880">
    <property type="match status" value="1"/>
</dbReference>
<keyword evidence="1" id="KW-0732">Signal</keyword>
<name>A0A5J5JTB9_9ACTN</name>
<feature type="chain" id="PRO_5038336995" evidence="1">
    <location>
        <begin position="20"/>
        <end position="75"/>
    </location>
</feature>
<accession>A0A5J5JTB9</accession>
<proteinExistence type="predicted"/>
<dbReference type="Pfam" id="PF06283">
    <property type="entry name" value="ThuA"/>
    <property type="match status" value="1"/>
</dbReference>
<evidence type="ECO:0000313" key="4">
    <source>
        <dbReference type="Proteomes" id="UP000327011"/>
    </source>
</evidence>
<sequence length="75" mass="7649">MSLAVTLPVPLAFASPAMASVPQTGAASAAAPDFKVLVFSKTTGFRHDSIPEGIAAVQKLGQDNNFAVDTTEDSA</sequence>
<organism evidence="3 4">
    <name type="scientific">Microbispora cellulosiformans</name>
    <dbReference type="NCBI Taxonomy" id="2614688"/>
    <lineage>
        <taxon>Bacteria</taxon>
        <taxon>Bacillati</taxon>
        <taxon>Actinomycetota</taxon>
        <taxon>Actinomycetes</taxon>
        <taxon>Streptosporangiales</taxon>
        <taxon>Streptosporangiaceae</taxon>
        <taxon>Microbispora</taxon>
    </lineage>
</organism>
<comment type="caution">
    <text evidence="3">The sequence shown here is derived from an EMBL/GenBank/DDBJ whole genome shotgun (WGS) entry which is preliminary data.</text>
</comment>
<protein>
    <submittedName>
        <fullName evidence="3">ThuA domain-containing protein</fullName>
    </submittedName>
</protein>
<evidence type="ECO:0000256" key="1">
    <source>
        <dbReference type="SAM" id="SignalP"/>
    </source>
</evidence>
<reference evidence="3 4" key="1">
    <citation type="submission" date="2019-09" db="EMBL/GenBank/DDBJ databases">
        <title>Screening of Novel Bioactive Compounds from Soil-Associated.</title>
        <authorList>
            <person name="Gong X."/>
        </authorList>
    </citation>
    <scope>NUCLEOTIDE SEQUENCE [LARGE SCALE GENOMIC DNA]</scope>
    <source>
        <strain evidence="3 4">Gxj-6</strain>
    </source>
</reference>
<dbReference type="InterPro" id="IPR029062">
    <property type="entry name" value="Class_I_gatase-like"/>
</dbReference>
<dbReference type="AlphaFoldDB" id="A0A5J5JTB9"/>
<feature type="non-terminal residue" evidence="3">
    <location>
        <position position="75"/>
    </location>
</feature>
<feature type="domain" description="ThuA-like" evidence="2">
    <location>
        <begin position="35"/>
        <end position="74"/>
    </location>
</feature>
<dbReference type="InterPro" id="IPR029010">
    <property type="entry name" value="ThuA-like"/>
</dbReference>
<evidence type="ECO:0000313" key="3">
    <source>
        <dbReference type="EMBL" id="KAA9372933.1"/>
    </source>
</evidence>
<keyword evidence="4" id="KW-1185">Reference proteome</keyword>
<dbReference type="EMBL" id="VYTZ01000048">
    <property type="protein sequence ID" value="KAA9372933.1"/>
    <property type="molecule type" value="Genomic_DNA"/>
</dbReference>
<feature type="signal peptide" evidence="1">
    <location>
        <begin position="1"/>
        <end position="19"/>
    </location>
</feature>
<dbReference type="Proteomes" id="UP000327011">
    <property type="component" value="Unassembled WGS sequence"/>
</dbReference>
<evidence type="ECO:0000259" key="2">
    <source>
        <dbReference type="Pfam" id="PF06283"/>
    </source>
</evidence>
<gene>
    <name evidence="3" type="ORF">F5972_36780</name>
</gene>